<sequence length="119" mass="14470">MKQLEKQLLETEAMENRQIRQRHELNIHENLYAFYMKFMSILQESLLQQSNCKDLDRWYRPLLPITLESIIHLALHSNEEFAFAWIRKLKSFIETSELAKKFQPFDKLIFMKNIYTLMS</sequence>
<dbReference type="AlphaFoldDB" id="A0A1Y3BLT1"/>
<proteinExistence type="predicted"/>
<dbReference type="OrthoDB" id="10680315at2759"/>
<protein>
    <submittedName>
        <fullName evidence="1">Uncharacterized protein</fullName>
    </submittedName>
</protein>
<feature type="non-terminal residue" evidence="1">
    <location>
        <position position="119"/>
    </location>
</feature>
<accession>A0A1Y3BLT1</accession>
<gene>
    <name evidence="1" type="ORF">BLA29_012822</name>
</gene>
<evidence type="ECO:0000313" key="2">
    <source>
        <dbReference type="Proteomes" id="UP000194236"/>
    </source>
</evidence>
<keyword evidence="2" id="KW-1185">Reference proteome</keyword>
<dbReference type="EMBL" id="MUJZ01011834">
    <property type="protein sequence ID" value="OTF81772.1"/>
    <property type="molecule type" value="Genomic_DNA"/>
</dbReference>
<dbReference type="Proteomes" id="UP000194236">
    <property type="component" value="Unassembled WGS sequence"/>
</dbReference>
<organism evidence="1 2">
    <name type="scientific">Euroglyphus maynei</name>
    <name type="common">Mayne's house dust mite</name>
    <dbReference type="NCBI Taxonomy" id="6958"/>
    <lineage>
        <taxon>Eukaryota</taxon>
        <taxon>Metazoa</taxon>
        <taxon>Ecdysozoa</taxon>
        <taxon>Arthropoda</taxon>
        <taxon>Chelicerata</taxon>
        <taxon>Arachnida</taxon>
        <taxon>Acari</taxon>
        <taxon>Acariformes</taxon>
        <taxon>Sarcoptiformes</taxon>
        <taxon>Astigmata</taxon>
        <taxon>Psoroptidia</taxon>
        <taxon>Analgoidea</taxon>
        <taxon>Pyroglyphidae</taxon>
        <taxon>Pyroglyphinae</taxon>
        <taxon>Euroglyphus</taxon>
    </lineage>
</organism>
<evidence type="ECO:0000313" key="1">
    <source>
        <dbReference type="EMBL" id="OTF81772.1"/>
    </source>
</evidence>
<name>A0A1Y3BLT1_EURMA</name>
<comment type="caution">
    <text evidence="1">The sequence shown here is derived from an EMBL/GenBank/DDBJ whole genome shotgun (WGS) entry which is preliminary data.</text>
</comment>
<reference evidence="1 2" key="1">
    <citation type="submission" date="2017-03" db="EMBL/GenBank/DDBJ databases">
        <title>Genome Survey of Euroglyphus maynei.</title>
        <authorList>
            <person name="Arlian L.G."/>
            <person name="Morgan M.S."/>
            <person name="Rider S.D."/>
        </authorList>
    </citation>
    <scope>NUCLEOTIDE SEQUENCE [LARGE SCALE GENOMIC DNA]</scope>
    <source>
        <strain evidence="1">Arlian Lab</strain>
        <tissue evidence="1">Whole body</tissue>
    </source>
</reference>